<proteinExistence type="predicted"/>
<dbReference type="EMBL" id="FMWB01000030">
    <property type="protein sequence ID" value="SCZ48699.1"/>
    <property type="molecule type" value="Genomic_DNA"/>
</dbReference>
<sequence length="90" mass="10195">MQQPGEFLQLLMDQGEHFVSALCVGRRHGATAIIVAKPFVLLTFTKCIKRESYSHRLRVSECSTFDYNSCFCHGLFLSILGSKKRLSLRA</sequence>
<evidence type="ECO:0000313" key="1">
    <source>
        <dbReference type="EMBL" id="OAN31736.1"/>
    </source>
</evidence>
<dbReference type="Proteomes" id="UP000078356">
    <property type="component" value="Unassembled WGS sequence"/>
</dbReference>
<reference evidence="4" key="2">
    <citation type="submission" date="2016-10" db="EMBL/GenBank/DDBJ databases">
        <authorList>
            <person name="de Groot N.N."/>
        </authorList>
    </citation>
    <scope>NUCLEOTIDE SEQUENCE [LARGE SCALE GENOMIC DNA]</scope>
    <source>
        <strain evidence="4">DSM 15758</strain>
    </source>
</reference>
<accession>A0A1G5PHX8</accession>
<evidence type="ECO:0000313" key="3">
    <source>
        <dbReference type="Proteomes" id="UP000078356"/>
    </source>
</evidence>
<accession>A0A178LMI3</accession>
<gene>
    <name evidence="1" type="ORF">A4V15_11790</name>
    <name evidence="2" type="ORF">SAMN05216279_13026</name>
</gene>
<dbReference type="AlphaFoldDB" id="A0A178LMI3"/>
<dbReference type="EMBL" id="LWCR01000003">
    <property type="protein sequence ID" value="OAN31736.1"/>
    <property type="molecule type" value="Genomic_DNA"/>
</dbReference>
<protein>
    <submittedName>
        <fullName evidence="1">Uncharacterized protein</fullName>
    </submittedName>
</protein>
<reference evidence="2" key="3">
    <citation type="submission" date="2016-10" db="EMBL/GenBank/DDBJ databases">
        <authorList>
            <person name="Varghese N."/>
            <person name="Submissions S."/>
        </authorList>
    </citation>
    <scope>NUCLEOTIDE SEQUENCE</scope>
    <source>
        <strain evidence="2">DSM 15758</strain>
    </source>
</reference>
<evidence type="ECO:0000313" key="2">
    <source>
        <dbReference type="EMBL" id="SCZ48699.1"/>
    </source>
</evidence>
<comment type="caution">
    <text evidence="1">The sequence shown here is derived from an EMBL/GenBank/DDBJ whole genome shotgun (WGS) entry which is preliminary data.</text>
</comment>
<dbReference type="OrthoDB" id="9860745at2"/>
<organism evidence="1 3">
    <name type="scientific">Pseudomonas oryzihabitans</name>
    <dbReference type="NCBI Taxonomy" id="47885"/>
    <lineage>
        <taxon>Bacteria</taxon>
        <taxon>Pseudomonadati</taxon>
        <taxon>Pseudomonadota</taxon>
        <taxon>Gammaproteobacteria</taxon>
        <taxon>Pseudomonadales</taxon>
        <taxon>Pseudomonadaceae</taxon>
        <taxon>Pseudomonas</taxon>
    </lineage>
</organism>
<reference evidence="1 3" key="1">
    <citation type="submission" date="2016-04" db="EMBL/GenBank/DDBJ databases">
        <title>Draft Genome Sequences of Staphylococcus capitis Strain H36, S. capitis Strain H65, S. cohnii Strain H62, S. hominis Strain H69, Mycobacterium iranicum Strain H39, Plantibacter sp. Strain H53, Pseudomonas oryzihabitans Strain H72, and Microbacterium sp. Strain H83, isolated from residential settings.</title>
        <authorList>
            <person name="Lymperopoulou D."/>
            <person name="Adams R.I."/>
            <person name="Lindow S."/>
            <person name="Coil D.A."/>
            <person name="Jospin G."/>
            <person name="Eisen J.A."/>
        </authorList>
    </citation>
    <scope>NUCLEOTIDE SEQUENCE [LARGE SCALE GENOMIC DNA]</scope>
    <source>
        <strain evidence="1 3">H72</strain>
    </source>
</reference>
<dbReference type="Proteomes" id="UP000183046">
    <property type="component" value="Unassembled WGS sequence"/>
</dbReference>
<name>A0A178LMI3_9PSED</name>
<evidence type="ECO:0000313" key="4">
    <source>
        <dbReference type="Proteomes" id="UP000183046"/>
    </source>
</evidence>
<dbReference type="RefSeq" id="WP_064306947.1">
    <property type="nucleotide sequence ID" value="NZ_FMWB01000030.1"/>
</dbReference>